<feature type="chain" id="PRO_5039907012" evidence="3">
    <location>
        <begin position="32"/>
        <end position="654"/>
    </location>
</feature>
<dbReference type="EMBL" id="VOSM01000008">
    <property type="protein sequence ID" value="TXD35626.1"/>
    <property type="molecule type" value="Genomic_DNA"/>
</dbReference>
<gene>
    <name evidence="4" type="ORF">FRC98_15575</name>
</gene>
<evidence type="ECO:0000256" key="3">
    <source>
        <dbReference type="SAM" id="SignalP"/>
    </source>
</evidence>
<dbReference type="Proteomes" id="UP000321412">
    <property type="component" value="Unassembled WGS sequence"/>
</dbReference>
<dbReference type="AlphaFoldDB" id="A0A5C6X5S9"/>
<keyword evidence="3" id="KW-0732">Signal</keyword>
<evidence type="ECO:0000256" key="1">
    <source>
        <dbReference type="ARBA" id="ARBA00008486"/>
    </source>
</evidence>
<dbReference type="OrthoDB" id="5483576at2"/>
<sequence>MFARRPVFSLHLVIWTATLALCLTFALPTFAEDAEDTSAPTCADDEIFDPVLEDCRYTYSIRYTSRDTLPAMIEACEEHESMLACATWSVWAWRRGGWEKVSERAGQLCEERCNAGDPAGCGCLAHLVGTGSAGFERDRQRGSDLAQQSCAGGVGWGCNMARTLHNDTVSSDRERRVDDALRAYERGCLLGDPSSCANLGFFVGHTTRGGDTLTEHIARTYFQEGCEKYIGWACGVYGEMLYLGMGGDTELEEGIAFNRRGCALGDPMSCKRLGDLYLGSTELSLRPDYQLAFEYFGYACDSRDARACHLWATIADLAFPDLEPPTRLEEAYKIACFRGRSESCVALSNLYLSARKDWPAQPEAARSTLERSCRRHADDSCVAYGQLVEQGIGGEVDLDGALEAYERACQNDEPKGCQWAGALLMHEEPERAFDIFTEGCDRRVGNSCNWLALWLETHASQEDQRYILGLHQRACELDEPRGCIDLALIYEKGRGEFDADPPLAMKYMAGACRLNDYIACAHIGRYLRDGVSHNASWDERAVPLLTALCVNPLPHRRDMHRASTLTCRWLAQSHADRDLHSQALDIAQRGCDLRDPDSCALAAELLKIENFEPVTHHDAITYEAKACDYGDLSYCSDITNAEHESPPSQSEHPR</sequence>
<dbReference type="InterPro" id="IPR040239">
    <property type="entry name" value="HcpB-like"/>
</dbReference>
<dbReference type="SMART" id="SM00671">
    <property type="entry name" value="SEL1"/>
    <property type="match status" value="6"/>
</dbReference>
<proteinExistence type="inferred from homology"/>
<comment type="caution">
    <text evidence="4">The sequence shown here is derived from an EMBL/GenBank/DDBJ whole genome shotgun (WGS) entry which is preliminary data.</text>
</comment>
<accession>A0A5C6X5S9</accession>
<dbReference type="InterPro" id="IPR011990">
    <property type="entry name" value="TPR-like_helical_dom_sf"/>
</dbReference>
<evidence type="ECO:0000256" key="2">
    <source>
        <dbReference type="ARBA" id="ARBA00022737"/>
    </source>
</evidence>
<protein>
    <submittedName>
        <fullName evidence="4">Sel1 repeat family protein</fullName>
    </submittedName>
</protein>
<dbReference type="RefSeq" id="WP_146982366.1">
    <property type="nucleotide sequence ID" value="NZ_VOSM01000008.1"/>
</dbReference>
<dbReference type="Pfam" id="PF08238">
    <property type="entry name" value="Sel1"/>
    <property type="match status" value="3"/>
</dbReference>
<reference evidence="4 5" key="1">
    <citation type="submission" date="2019-08" db="EMBL/GenBank/DDBJ databases">
        <title>Bradymonadales sp. TMQ4.</title>
        <authorList>
            <person name="Liang Q."/>
        </authorList>
    </citation>
    <scope>NUCLEOTIDE SEQUENCE [LARGE SCALE GENOMIC DNA]</scope>
    <source>
        <strain evidence="4 5">TMQ4</strain>
    </source>
</reference>
<keyword evidence="2" id="KW-0677">Repeat</keyword>
<keyword evidence="5" id="KW-1185">Reference proteome</keyword>
<dbReference type="Gene3D" id="1.25.40.10">
    <property type="entry name" value="Tetratricopeptide repeat domain"/>
    <property type="match status" value="3"/>
</dbReference>
<feature type="signal peptide" evidence="3">
    <location>
        <begin position="1"/>
        <end position="31"/>
    </location>
</feature>
<evidence type="ECO:0000313" key="5">
    <source>
        <dbReference type="Proteomes" id="UP000321412"/>
    </source>
</evidence>
<dbReference type="InterPro" id="IPR006597">
    <property type="entry name" value="Sel1-like"/>
</dbReference>
<name>A0A5C6X5S9_9DELT</name>
<dbReference type="SUPFAM" id="SSF81901">
    <property type="entry name" value="HCP-like"/>
    <property type="match status" value="3"/>
</dbReference>
<dbReference type="PANTHER" id="PTHR13891">
    <property type="entry name" value="CYTOCHROME C OXIDASE ASSEMBLY FACTOR 7"/>
    <property type="match status" value="1"/>
</dbReference>
<organism evidence="4 5">
    <name type="scientific">Lujinxingia vulgaris</name>
    <dbReference type="NCBI Taxonomy" id="2600176"/>
    <lineage>
        <taxon>Bacteria</taxon>
        <taxon>Deltaproteobacteria</taxon>
        <taxon>Bradymonadales</taxon>
        <taxon>Lujinxingiaceae</taxon>
        <taxon>Lujinxingia</taxon>
    </lineage>
</organism>
<comment type="similarity">
    <text evidence="1">Belongs to the hcp beta-lactamase family.</text>
</comment>
<evidence type="ECO:0000313" key="4">
    <source>
        <dbReference type="EMBL" id="TXD35626.1"/>
    </source>
</evidence>
<dbReference type="PANTHER" id="PTHR13891:SF1">
    <property type="entry name" value="CYTOCHROME C OXIDASE ASSEMBLY FACTOR 7"/>
    <property type="match status" value="1"/>
</dbReference>